<comment type="function">
    <text evidence="6 8">Catalyzes the attachment of isoleucine to tRNA(Ile). As IleRS can inadvertently accommodate and process structurally similar amino acids such as valine, to avoid such errors it has two additional distinct tRNA(Ile)-dependent editing activities. One activity is designated as 'pretransfer' editing and involves the hydrolysis of activated Val-AMP. The other activity is designated 'posttransfer' editing and involves deacylation of mischarged Val-tRNA(Ile).</text>
</comment>
<dbReference type="EC" id="6.1.1.5" evidence="8"/>
<keyword evidence="8" id="KW-0862">Zinc</keyword>
<keyword evidence="1 8" id="KW-0436">Ligase</keyword>
<dbReference type="SUPFAM" id="SSF50677">
    <property type="entry name" value="ValRS/IleRS/LeuRS editing domain"/>
    <property type="match status" value="1"/>
</dbReference>
<organism evidence="11 12">
    <name type="scientific">Streptomyces rugosispiralis</name>
    <dbReference type="NCBI Taxonomy" id="2967341"/>
    <lineage>
        <taxon>Bacteria</taxon>
        <taxon>Bacillati</taxon>
        <taxon>Actinomycetota</taxon>
        <taxon>Actinomycetes</taxon>
        <taxon>Kitasatosporales</taxon>
        <taxon>Streptomycetaceae</taxon>
        <taxon>Streptomyces</taxon>
    </lineage>
</organism>
<evidence type="ECO:0000256" key="8">
    <source>
        <dbReference type="HAMAP-Rule" id="MF_02003"/>
    </source>
</evidence>
<dbReference type="InterPro" id="IPR014729">
    <property type="entry name" value="Rossmann-like_a/b/a_fold"/>
</dbReference>
<evidence type="ECO:0000256" key="2">
    <source>
        <dbReference type="ARBA" id="ARBA00022741"/>
    </source>
</evidence>
<keyword evidence="8" id="KW-0963">Cytoplasm</keyword>
<evidence type="ECO:0000256" key="7">
    <source>
        <dbReference type="ARBA" id="ARBA00048359"/>
    </source>
</evidence>
<reference evidence="11 12" key="1">
    <citation type="submission" date="2022-07" db="EMBL/GenBank/DDBJ databases">
        <authorList>
            <person name="Phongsopitanun W."/>
            <person name="Tanasupawat S."/>
        </authorList>
    </citation>
    <scope>NUCLEOTIDE SEQUENCE [LARGE SCALE GENOMIC DNA]</scope>
    <source>
        <strain evidence="11 12">RCU-064</strain>
    </source>
</reference>
<dbReference type="InterPro" id="IPR013155">
    <property type="entry name" value="M/V/L/I-tRNA-synth_anticd-bd"/>
</dbReference>
<feature type="domain" description="Aminoacyl-tRNA synthetase class Ia" evidence="9">
    <location>
        <begin position="21"/>
        <end position="626"/>
    </location>
</feature>
<comment type="subunit">
    <text evidence="8">Monomer.</text>
</comment>
<evidence type="ECO:0000256" key="5">
    <source>
        <dbReference type="ARBA" id="ARBA00023146"/>
    </source>
</evidence>
<dbReference type="Pfam" id="PF00133">
    <property type="entry name" value="tRNA-synt_1"/>
    <property type="match status" value="1"/>
</dbReference>
<dbReference type="Gene3D" id="3.40.50.620">
    <property type="entry name" value="HUPs"/>
    <property type="match status" value="2"/>
</dbReference>
<feature type="short sequence motif" description="'HIGH' region" evidence="8">
    <location>
        <begin position="51"/>
        <end position="61"/>
    </location>
</feature>
<dbReference type="Gene3D" id="3.90.740.10">
    <property type="entry name" value="Valyl/Leucyl/Isoleucyl-tRNA synthetase, editing domain"/>
    <property type="match status" value="1"/>
</dbReference>
<comment type="cofactor">
    <cofactor evidence="8">
        <name>Zn(2+)</name>
        <dbReference type="ChEBI" id="CHEBI:29105"/>
    </cofactor>
</comment>
<evidence type="ECO:0000313" key="11">
    <source>
        <dbReference type="EMBL" id="MCQ8188855.1"/>
    </source>
</evidence>
<feature type="domain" description="Methionyl/Valyl/Leucyl/Isoleucyl-tRNA synthetase anticodon-binding" evidence="10">
    <location>
        <begin position="685"/>
        <end position="830"/>
    </location>
</feature>
<dbReference type="SUPFAM" id="SSF47323">
    <property type="entry name" value="Anticodon-binding domain of a subclass of class I aminoacyl-tRNA synthetases"/>
    <property type="match status" value="1"/>
</dbReference>
<comment type="caution">
    <text evidence="11">The sequence shown here is derived from an EMBL/GenBank/DDBJ whole genome shotgun (WGS) entry which is preliminary data.</text>
</comment>
<dbReference type="InterPro" id="IPR009008">
    <property type="entry name" value="Val/Leu/Ile-tRNA-synth_edit"/>
</dbReference>
<dbReference type="PRINTS" id="PR00984">
    <property type="entry name" value="TRNASYNTHILE"/>
</dbReference>
<dbReference type="Pfam" id="PF08264">
    <property type="entry name" value="Anticodon_1"/>
    <property type="match status" value="1"/>
</dbReference>
<comment type="catalytic activity">
    <reaction evidence="7 8">
        <text>tRNA(Ile) + L-isoleucine + ATP = L-isoleucyl-tRNA(Ile) + AMP + diphosphate</text>
        <dbReference type="Rhea" id="RHEA:11060"/>
        <dbReference type="Rhea" id="RHEA-COMP:9666"/>
        <dbReference type="Rhea" id="RHEA-COMP:9695"/>
        <dbReference type="ChEBI" id="CHEBI:30616"/>
        <dbReference type="ChEBI" id="CHEBI:33019"/>
        <dbReference type="ChEBI" id="CHEBI:58045"/>
        <dbReference type="ChEBI" id="CHEBI:78442"/>
        <dbReference type="ChEBI" id="CHEBI:78528"/>
        <dbReference type="ChEBI" id="CHEBI:456215"/>
        <dbReference type="EC" id="6.1.1.5"/>
    </reaction>
</comment>
<keyword evidence="12" id="KW-1185">Reference proteome</keyword>
<comment type="similarity">
    <text evidence="8">Belongs to the class-I aminoacyl-tRNA synthetase family. IleS type 2 subfamily.</text>
</comment>
<dbReference type="PANTHER" id="PTHR42780:SF1">
    <property type="entry name" value="ISOLEUCINE--TRNA LIGASE, CYTOPLASMIC"/>
    <property type="match status" value="1"/>
</dbReference>
<evidence type="ECO:0000256" key="1">
    <source>
        <dbReference type="ARBA" id="ARBA00022598"/>
    </source>
</evidence>
<dbReference type="CDD" id="cd07961">
    <property type="entry name" value="Anticodon_Ia_Ile_ABEc"/>
    <property type="match status" value="1"/>
</dbReference>
<dbReference type="EMBL" id="JANIAA010000005">
    <property type="protein sequence ID" value="MCQ8188855.1"/>
    <property type="molecule type" value="Genomic_DNA"/>
</dbReference>
<dbReference type="PANTHER" id="PTHR42780">
    <property type="entry name" value="SOLEUCYL-TRNA SYNTHETASE"/>
    <property type="match status" value="1"/>
</dbReference>
<dbReference type="InterPro" id="IPR033709">
    <property type="entry name" value="Anticodon_Ile_ABEc"/>
</dbReference>
<evidence type="ECO:0000256" key="4">
    <source>
        <dbReference type="ARBA" id="ARBA00022917"/>
    </source>
</evidence>
<name>A0ABT1UUS0_9ACTN</name>
<dbReference type="HAMAP" id="MF_02003">
    <property type="entry name" value="Ile_tRNA_synth_type2"/>
    <property type="match status" value="1"/>
</dbReference>
<comment type="subcellular location">
    <subcellularLocation>
        <location evidence="8">Cytoplasm</location>
    </subcellularLocation>
</comment>
<dbReference type="InterPro" id="IPR009080">
    <property type="entry name" value="tRNAsynth_Ia_anticodon-bd"/>
</dbReference>
<dbReference type="Pfam" id="PF19302">
    <property type="entry name" value="DUF5915"/>
    <property type="match status" value="1"/>
</dbReference>
<keyword evidence="5 8" id="KW-0030">Aminoacyl-tRNA synthetase</keyword>
<keyword evidence="4 8" id="KW-0648">Protein biosynthesis</keyword>
<keyword evidence="2 8" id="KW-0547">Nucleotide-binding</keyword>
<dbReference type="SUPFAM" id="SSF52374">
    <property type="entry name" value="Nucleotidylyl transferase"/>
    <property type="match status" value="1"/>
</dbReference>
<dbReference type="GO" id="GO:0004822">
    <property type="term" value="F:isoleucine-tRNA ligase activity"/>
    <property type="evidence" value="ECO:0007669"/>
    <property type="project" value="UniProtKB-EC"/>
</dbReference>
<keyword evidence="8" id="KW-0479">Metal-binding</keyword>
<gene>
    <name evidence="8 11" type="primary">ileS</name>
    <name evidence="11" type="ORF">NP777_11425</name>
</gene>
<dbReference type="CDD" id="cd00818">
    <property type="entry name" value="IleRS_core"/>
    <property type="match status" value="1"/>
</dbReference>
<comment type="domain">
    <text evidence="8">IleRS has two distinct active sites: one for aminoacylation and one for editing. The misactivated valine is translocated from the active site to the editing site, which sterically excludes the correctly activated isoleucine. The single editing site contains two valyl binding pockets, one specific for each substrate (Val-AMP or Val-tRNA(Ile)).</text>
</comment>
<feature type="binding site" evidence="8">
    <location>
        <position position="601"/>
    </location>
    <ligand>
        <name>ATP</name>
        <dbReference type="ChEBI" id="CHEBI:30616"/>
    </ligand>
</feature>
<proteinExistence type="inferred from homology"/>
<feature type="short sequence motif" description="'KMSKS' region" evidence="8">
    <location>
        <begin position="598"/>
        <end position="602"/>
    </location>
</feature>
<evidence type="ECO:0000256" key="3">
    <source>
        <dbReference type="ARBA" id="ARBA00022840"/>
    </source>
</evidence>
<protein>
    <recommendedName>
        <fullName evidence="8">Isoleucine--tRNA ligase</fullName>
        <ecNumber evidence="8">6.1.1.5</ecNumber>
    </recommendedName>
    <alternativeName>
        <fullName evidence="8">Isoleucyl-tRNA synthetase</fullName>
        <shortName evidence="8">IleRS</shortName>
    </alternativeName>
</protein>
<dbReference type="NCBIfam" id="TIGR00392">
    <property type="entry name" value="ileS"/>
    <property type="match status" value="1"/>
</dbReference>
<evidence type="ECO:0000259" key="10">
    <source>
        <dbReference type="Pfam" id="PF08264"/>
    </source>
</evidence>
<dbReference type="InterPro" id="IPR002301">
    <property type="entry name" value="Ile-tRNA-ligase"/>
</dbReference>
<evidence type="ECO:0000313" key="12">
    <source>
        <dbReference type="Proteomes" id="UP001204746"/>
    </source>
</evidence>
<dbReference type="InterPro" id="IPR002300">
    <property type="entry name" value="aa-tRNA-synth_Ia"/>
</dbReference>
<accession>A0ABT1UUS0</accession>
<keyword evidence="3 8" id="KW-0067">ATP-binding</keyword>
<dbReference type="InterPro" id="IPR023586">
    <property type="entry name" value="Ile-tRNA-ligase_type2"/>
</dbReference>
<evidence type="ECO:0000256" key="6">
    <source>
        <dbReference type="ARBA" id="ARBA00025217"/>
    </source>
</evidence>
<dbReference type="Proteomes" id="UP001204746">
    <property type="component" value="Unassembled WGS sequence"/>
</dbReference>
<dbReference type="RefSeq" id="WP_256650004.1">
    <property type="nucleotide sequence ID" value="NZ_JANIAA010000005.1"/>
</dbReference>
<sequence>MTPQYRQVPAQVDLPALEHAVLDFWRENKIFARSLEQSEGRPEWVFYEGPPTANGMPGAHHIEARVFKDVFPRFRTMRGYHVDRKAGWDCHGLPVELAVEKELGFNGKKDIEAYGIAEFNAKCRESVTRHTDAFAELTTRMGFWTDLDGAYWTMNPGYVESVWWSLKEIFNKGLLVQDHRVAPWCPRCGTGLSDHELAQGYETVVDPSVFVRFPLTSGPLAGEAALLVWTTTPWTLVSNTAVAAHPGVRYVVATDGEEKLVVAEPLVEKALGEGWTVTGESFTGAEMERWTYRRPFELVEIPDSHFVVNAEYVTTEDGTGLVHQSPAFGEDDLLTCRAYGLPVVNPVRPDGTFEEGLDLVGGQFFKKADEALTADLKARGLLFRHVPYEHSYPHCWRCHTALLYYAQPSWYIRTTAIKDALLRENEKTNWYPESVKTGRYGDWLNNNIDWALSRNRYWGTPLPIWRCAESHLTCVGSLAELSELTGTDQSGLDPHRPYIDAVTFTCTADGCSLTAERVPEVIDAWYDSGSMPFAQYGYPYRNKELFERRYPAQFISEAIDQTRGWFYTLMAIGTLVFDKSSYENVVCLGHILAEDGRKMSKHLGNILQPIPLMDQHGADAVRWFMAAGGSPWAARRVGHGTIQEVVRKTLLTYWNTVAFQALYARTSGWAPSAADPAPAERPLLDRWLLGELGTLTEQVTESLEAYDTQRAGKLLSAFVDDLSNWYVRRSRRRFWQGDAAAMRTLHDVIETVTRLMAPLVPFITERVWQDLVVPVAPEAPASVHLTTWPEPDRSMIDPALSERMALVRRLVELGRATRAESGVKTRQPLSRALVAASGFEALGAELRAQIEEELNVSSLASLSEVGGSLVDTTAKANFRALGKRFGKGTQPVAKAIAEADAAALSVALREGNASVVVDGETLALSPDEVIITETPREGWSVASDAGATVALDLEITPELRRAGLARDAIRLIQEARKNSGLDVADRIALRWRSADEELRQALADHAELIADEVLATDFASGDGEEGYGDEFTDAPLGLTFRLRKA</sequence>
<dbReference type="Gene3D" id="1.10.730.10">
    <property type="entry name" value="Isoleucyl-tRNA Synthetase, Domain 1"/>
    <property type="match status" value="1"/>
</dbReference>
<evidence type="ECO:0000259" key="9">
    <source>
        <dbReference type="Pfam" id="PF00133"/>
    </source>
</evidence>